<feature type="compositionally biased region" description="Gly residues" evidence="9">
    <location>
        <begin position="278"/>
        <end position="311"/>
    </location>
</feature>
<dbReference type="GO" id="GO:0005737">
    <property type="term" value="C:cytoplasm"/>
    <property type="evidence" value="ECO:0007669"/>
    <property type="project" value="UniProtKB-SubCell"/>
</dbReference>
<feature type="region of interest" description="Disordered" evidence="9">
    <location>
        <begin position="235"/>
        <end position="370"/>
    </location>
</feature>
<feature type="compositionally biased region" description="Basic and acidic residues" evidence="9">
    <location>
        <begin position="168"/>
        <end position="181"/>
    </location>
</feature>
<dbReference type="RefSeq" id="XP_023378145.1">
    <property type="nucleotide sequence ID" value="XM_023522377.1"/>
</dbReference>
<dbReference type="CDD" id="cd01251">
    <property type="entry name" value="PH2_ADAP"/>
    <property type="match status" value="1"/>
</dbReference>
<dbReference type="SUPFAM" id="SSF57863">
    <property type="entry name" value="ArfGap/RecO-like zinc finger"/>
    <property type="match status" value="1"/>
</dbReference>
<dbReference type="CTD" id="11033"/>
<dbReference type="OrthoDB" id="73919at2759"/>
<dbReference type="FunFam" id="1.10.220.150:FF:000011">
    <property type="entry name" value="Arf-GAP with dual PH domain-containing protein 1"/>
    <property type="match status" value="1"/>
</dbReference>
<keyword evidence="7" id="KW-0862">Zinc</keyword>
<dbReference type="InterPro" id="IPR038508">
    <property type="entry name" value="ArfGAP_dom_sf"/>
</dbReference>
<dbReference type="PANTHER" id="PTHR46021:SF5">
    <property type="entry name" value="ARF-GAP WITH DUAL PH DOMAIN-CONTAINING PROTEIN 1"/>
    <property type="match status" value="1"/>
</dbReference>
<evidence type="ECO:0000313" key="12">
    <source>
        <dbReference type="Proteomes" id="UP000515202"/>
    </source>
</evidence>
<evidence type="ECO:0000256" key="5">
    <source>
        <dbReference type="ARBA" id="ARBA00022737"/>
    </source>
</evidence>
<comment type="subcellular location">
    <subcellularLocation>
        <location evidence="1">Cytoplasm</location>
    </subcellularLocation>
</comment>
<evidence type="ECO:0000256" key="9">
    <source>
        <dbReference type="SAM" id="MobiDB-lite"/>
    </source>
</evidence>
<proteinExistence type="predicted"/>
<dbReference type="Pfam" id="PF00169">
    <property type="entry name" value="PH"/>
    <property type="match status" value="2"/>
</dbReference>
<name>A0A6P6BT67_PTEVA</name>
<evidence type="ECO:0000256" key="2">
    <source>
        <dbReference type="ARBA" id="ARBA00022468"/>
    </source>
</evidence>
<dbReference type="InterPro" id="IPR052589">
    <property type="entry name" value="Arf-GAP_dual-PH_domain"/>
</dbReference>
<accession>A0A6P6BT67</accession>
<dbReference type="InterPro" id="IPR001164">
    <property type="entry name" value="ArfGAP_dom"/>
</dbReference>
<dbReference type="GO" id="GO:0005886">
    <property type="term" value="C:plasma membrane"/>
    <property type="evidence" value="ECO:0007669"/>
    <property type="project" value="TreeGrafter"/>
</dbReference>
<dbReference type="Gene3D" id="1.10.220.150">
    <property type="entry name" value="Arf GTPase activating protein"/>
    <property type="match status" value="1"/>
</dbReference>
<evidence type="ECO:0000259" key="10">
    <source>
        <dbReference type="PROSITE" id="PS50003"/>
    </source>
</evidence>
<evidence type="ECO:0000256" key="1">
    <source>
        <dbReference type="ARBA" id="ARBA00004496"/>
    </source>
</evidence>
<dbReference type="SMART" id="SM00233">
    <property type="entry name" value="PH"/>
    <property type="match status" value="2"/>
</dbReference>
<dbReference type="FunFam" id="2.30.29.30:FF:000099">
    <property type="entry name" value="Arf-GAP with dual PH domain-containing protein 1"/>
    <property type="match status" value="1"/>
</dbReference>
<dbReference type="SUPFAM" id="SSF50729">
    <property type="entry name" value="PH domain-like"/>
    <property type="match status" value="2"/>
</dbReference>
<keyword evidence="4" id="KW-0479">Metal-binding</keyword>
<dbReference type="InterPro" id="IPR037849">
    <property type="entry name" value="PH1_ADAP"/>
</dbReference>
<keyword evidence="5" id="KW-0677">Repeat</keyword>
<keyword evidence="3" id="KW-0963">Cytoplasm</keyword>
<dbReference type="SMART" id="SM00105">
    <property type="entry name" value="ArfGap"/>
    <property type="match status" value="1"/>
</dbReference>
<dbReference type="GO" id="GO:0005096">
    <property type="term" value="F:GTPase activator activity"/>
    <property type="evidence" value="ECO:0007669"/>
    <property type="project" value="UniProtKB-KW"/>
</dbReference>
<protein>
    <submittedName>
        <fullName evidence="13">Arf-GAP with dual PH domain-containing protein 1</fullName>
    </submittedName>
</protein>
<keyword evidence="2" id="KW-0343">GTPase activation</keyword>
<dbReference type="InterPro" id="IPR011993">
    <property type="entry name" value="PH-like_dom_sf"/>
</dbReference>
<feature type="region of interest" description="Disordered" evidence="9">
    <location>
        <begin position="132"/>
        <end position="220"/>
    </location>
</feature>
<evidence type="ECO:0000256" key="3">
    <source>
        <dbReference type="ARBA" id="ARBA00022490"/>
    </source>
</evidence>
<feature type="region of interest" description="Disordered" evidence="9">
    <location>
        <begin position="416"/>
        <end position="452"/>
    </location>
</feature>
<keyword evidence="6 8" id="KW-0863">Zinc-finger</keyword>
<gene>
    <name evidence="13" type="primary">ADAP1</name>
</gene>
<evidence type="ECO:0000313" key="13">
    <source>
        <dbReference type="RefSeq" id="XP_023378145.1"/>
    </source>
</evidence>
<dbReference type="CDD" id="cd13252">
    <property type="entry name" value="PH1_ADAP"/>
    <property type="match status" value="1"/>
</dbReference>
<dbReference type="GO" id="GO:0008270">
    <property type="term" value="F:zinc ion binding"/>
    <property type="evidence" value="ECO:0007669"/>
    <property type="project" value="UniProtKB-KW"/>
</dbReference>
<evidence type="ECO:0000256" key="7">
    <source>
        <dbReference type="ARBA" id="ARBA00022833"/>
    </source>
</evidence>
<keyword evidence="12" id="KW-1185">Reference proteome</keyword>
<dbReference type="PROSITE" id="PS50003">
    <property type="entry name" value="PH_DOMAIN"/>
    <property type="match status" value="2"/>
</dbReference>
<evidence type="ECO:0000256" key="6">
    <source>
        <dbReference type="ARBA" id="ARBA00022771"/>
    </source>
</evidence>
<dbReference type="GO" id="GO:0005547">
    <property type="term" value="F:phosphatidylinositol-3,4,5-trisphosphate binding"/>
    <property type="evidence" value="ECO:0007669"/>
    <property type="project" value="TreeGrafter"/>
</dbReference>
<evidence type="ECO:0000256" key="8">
    <source>
        <dbReference type="PROSITE-ProRule" id="PRU00288"/>
    </source>
</evidence>
<dbReference type="InterPro" id="IPR001849">
    <property type="entry name" value="PH_domain"/>
</dbReference>
<dbReference type="GeneID" id="105304474"/>
<feature type="domain" description="PH" evidence="10">
    <location>
        <begin position="595"/>
        <end position="699"/>
    </location>
</feature>
<dbReference type="KEGG" id="pvp:105304474"/>
<dbReference type="InterPro" id="IPR037278">
    <property type="entry name" value="ARFGAP/RecO"/>
</dbReference>
<dbReference type="Proteomes" id="UP000515202">
    <property type="component" value="Unplaced"/>
</dbReference>
<dbReference type="InterPro" id="IPR037851">
    <property type="entry name" value="PH2_ADAP"/>
</dbReference>
<reference evidence="13" key="1">
    <citation type="submission" date="2025-08" db="UniProtKB">
        <authorList>
            <consortium name="RefSeq"/>
        </authorList>
    </citation>
    <scope>IDENTIFICATION</scope>
    <source>
        <tissue evidence="13">Kidney</tissue>
    </source>
</reference>
<dbReference type="Pfam" id="PF01412">
    <property type="entry name" value="ArfGap"/>
    <property type="match status" value="1"/>
</dbReference>
<dbReference type="PROSITE" id="PS50115">
    <property type="entry name" value="ARFGAP"/>
    <property type="match status" value="1"/>
</dbReference>
<evidence type="ECO:0000256" key="4">
    <source>
        <dbReference type="ARBA" id="ARBA00022723"/>
    </source>
</evidence>
<dbReference type="PRINTS" id="PR00405">
    <property type="entry name" value="REVINTRACTNG"/>
</dbReference>
<evidence type="ECO:0000259" key="11">
    <source>
        <dbReference type="PROSITE" id="PS50115"/>
    </source>
</evidence>
<dbReference type="Gene3D" id="2.30.29.30">
    <property type="entry name" value="Pleckstrin-homology domain (PH domain)/Phosphotyrosine-binding domain (PTB)"/>
    <property type="match status" value="2"/>
</dbReference>
<dbReference type="FunFam" id="2.30.29.30:FF:000080">
    <property type="entry name" value="Arf-GAP with dual PH domain-containing protein 1"/>
    <property type="match status" value="1"/>
</dbReference>
<organism evidence="12 13">
    <name type="scientific">Pteropus vampyrus</name>
    <name type="common">Large flying fox</name>
    <dbReference type="NCBI Taxonomy" id="132908"/>
    <lineage>
        <taxon>Eukaryota</taxon>
        <taxon>Metazoa</taxon>
        <taxon>Chordata</taxon>
        <taxon>Craniata</taxon>
        <taxon>Vertebrata</taxon>
        <taxon>Euteleostomi</taxon>
        <taxon>Mammalia</taxon>
        <taxon>Eutheria</taxon>
        <taxon>Laurasiatheria</taxon>
        <taxon>Chiroptera</taxon>
        <taxon>Yinpterochiroptera</taxon>
        <taxon>Pteropodoidea</taxon>
        <taxon>Pteropodidae</taxon>
        <taxon>Pteropodinae</taxon>
        <taxon>Pteropus</taxon>
    </lineage>
</organism>
<dbReference type="AlphaFoldDB" id="A0A6P6BT67"/>
<feature type="domain" description="Arf-GAP" evidence="11">
    <location>
        <begin position="7"/>
        <end position="102"/>
    </location>
</feature>
<feature type="compositionally biased region" description="Polar residues" evidence="9">
    <location>
        <begin position="346"/>
        <end position="361"/>
    </location>
</feature>
<sequence length="717" mass="76809">MAKELRRAFLELLQRPGNARCADCGAPDPDWASYTLGVFICLSCSGIHRNIPQVSKVKSIRLDAWEEAQVELMASQGNSAAKATYESRVPPFYYRPTPSDCQGPPGSSGGGGACEMPAAAVRVWGCGVSVSGGGSPVQTARPPVVDQPSGAPHGRSVPEATGLFPGQEQRDSRRAVPREPARPGGDPAAPPWDVPWGAGRPRTTRAPGHGRAAHRSGTAVVDDEASLGPWAMTHTAGVEPLGAPPPGPGTAKPPGRQAGAPRSHPAVTATELCALGGPHRGSGPGGQGATEGLGPRCGVGEAGSTGSGPGHVLGQAAPPRAPSSPSEGPCLGHKGVRDVRPRPPHTQVTCRVPRTQQSTRGSGHPSAPEGVLRDVLKSTLTARVLVTAPHGSPAPGRGASCGWPGPQHLGTSGLGPVSSWSVHRRPCRVSSDSPHARPRPSRGGRGVPLGTRVHPSFPSGLGSGQLTPSPPPGYREGFLWKRGRDSGQFLSRKFVLAEREGALKYFNRSDAREPKAVMKIEHLNATFQPAKIGHPHGLQVTYLKDNSTRNIFIYHEDGKEMVDWFNALRAARFHYLQVAFPGASDADLVPKLTRSYLKEGYMEKTGPKQTEGFRKRWFTLDDRRLMYFKDPLDAFARGEVFIGSRESGYTVLDRLPPSTQGHRWPHGITIVTPERRFLLACETEAEQRAWLETFRQVVDRPMLPQEYAVEAHFKHKP</sequence>
<feature type="domain" description="PH" evidence="10">
    <location>
        <begin position="472"/>
        <end position="573"/>
    </location>
</feature>
<dbReference type="GO" id="GO:1902936">
    <property type="term" value="F:phosphatidylinositol bisphosphate binding"/>
    <property type="evidence" value="ECO:0007669"/>
    <property type="project" value="InterPro"/>
</dbReference>
<dbReference type="PANTHER" id="PTHR46021">
    <property type="entry name" value="ARF-GAP WITH DUAL PH DOMAIN-CONTAINING PROTEIN 1-LIKE PROTEIN"/>
    <property type="match status" value="1"/>
</dbReference>